<gene>
    <name evidence="2" type="ORF">STAS_00512</name>
</gene>
<dbReference type="InterPro" id="IPR011990">
    <property type="entry name" value="TPR-like_helical_dom_sf"/>
</dbReference>
<dbReference type="Gene3D" id="1.25.40.10">
    <property type="entry name" value="Tetratricopeptide repeat domain"/>
    <property type="match status" value="1"/>
</dbReference>
<evidence type="ECO:0000256" key="1">
    <source>
        <dbReference type="SAM" id="MobiDB-lite"/>
    </source>
</evidence>
<feature type="compositionally biased region" description="Polar residues" evidence="1">
    <location>
        <begin position="37"/>
        <end position="46"/>
    </location>
</feature>
<sequence length="347" mass="37652">MMLRSSSTPILGSLLPSSSSFSDSPNNTTNNNHHYSELNSPTLQKPTTNTTTHGRISCGLHHSCRKKPLLRSPSPAGLKSGGGFRRIQSEGNLDELLADNAADELFALPKKPSAGKTCCRTLEAIPSFSSHQSTASSENGEEFESGGVFVSGSKKMESLVSENVGNNVGLSFGDIGKMYLASGLGISGIGCVDFGGNGGGGGGGSYRSVDFDREGGDVSMEEHYRRMMEENPGNALFMSNYAQFLYQKKKDLEGAEEYYSRAILADPKDGEILSQYAKLIWELHRDRERATNYFERAVQASSEDSHVHASFASFLWDTEDDDEEDEEDNFPGKQLVRHGFMAPAATA</sequence>
<dbReference type="AlphaFoldDB" id="A0A5A7NXC4"/>
<dbReference type="Proteomes" id="UP000325081">
    <property type="component" value="Unassembled WGS sequence"/>
</dbReference>
<feature type="compositionally biased region" description="Acidic residues" evidence="1">
    <location>
        <begin position="320"/>
        <end position="329"/>
    </location>
</feature>
<feature type="region of interest" description="Disordered" evidence="1">
    <location>
        <begin position="1"/>
        <end position="57"/>
    </location>
</feature>
<keyword evidence="3" id="KW-1185">Reference proteome</keyword>
<accession>A0A5A7NXC4</accession>
<dbReference type="SUPFAM" id="SSF48452">
    <property type="entry name" value="TPR-like"/>
    <property type="match status" value="1"/>
</dbReference>
<dbReference type="PANTHER" id="PTHR26312">
    <property type="entry name" value="TETRATRICOPEPTIDE REPEAT PROTEIN 5"/>
    <property type="match status" value="1"/>
</dbReference>
<dbReference type="PANTHER" id="PTHR26312:SF221">
    <property type="entry name" value="OS04G0510600 PROTEIN"/>
    <property type="match status" value="1"/>
</dbReference>
<comment type="caution">
    <text evidence="2">The sequence shown here is derived from an EMBL/GenBank/DDBJ whole genome shotgun (WGS) entry which is preliminary data.</text>
</comment>
<proteinExistence type="predicted"/>
<organism evidence="2 3">
    <name type="scientific">Striga asiatica</name>
    <name type="common">Asiatic witchweed</name>
    <name type="synonym">Buchnera asiatica</name>
    <dbReference type="NCBI Taxonomy" id="4170"/>
    <lineage>
        <taxon>Eukaryota</taxon>
        <taxon>Viridiplantae</taxon>
        <taxon>Streptophyta</taxon>
        <taxon>Embryophyta</taxon>
        <taxon>Tracheophyta</taxon>
        <taxon>Spermatophyta</taxon>
        <taxon>Magnoliopsida</taxon>
        <taxon>eudicotyledons</taxon>
        <taxon>Gunneridae</taxon>
        <taxon>Pentapetalae</taxon>
        <taxon>asterids</taxon>
        <taxon>lamiids</taxon>
        <taxon>Lamiales</taxon>
        <taxon>Orobanchaceae</taxon>
        <taxon>Buchnereae</taxon>
        <taxon>Striga</taxon>
    </lineage>
</organism>
<reference evidence="3" key="1">
    <citation type="journal article" date="2019" name="Curr. Biol.">
        <title>Genome Sequence of Striga asiatica Provides Insight into the Evolution of Plant Parasitism.</title>
        <authorList>
            <person name="Yoshida S."/>
            <person name="Kim S."/>
            <person name="Wafula E.K."/>
            <person name="Tanskanen J."/>
            <person name="Kim Y.M."/>
            <person name="Honaas L."/>
            <person name="Yang Z."/>
            <person name="Spallek T."/>
            <person name="Conn C.E."/>
            <person name="Ichihashi Y."/>
            <person name="Cheong K."/>
            <person name="Cui S."/>
            <person name="Der J.P."/>
            <person name="Gundlach H."/>
            <person name="Jiao Y."/>
            <person name="Hori C."/>
            <person name="Ishida J.K."/>
            <person name="Kasahara H."/>
            <person name="Kiba T."/>
            <person name="Kim M.S."/>
            <person name="Koo N."/>
            <person name="Laohavisit A."/>
            <person name="Lee Y.H."/>
            <person name="Lumba S."/>
            <person name="McCourt P."/>
            <person name="Mortimer J.C."/>
            <person name="Mutuku J.M."/>
            <person name="Nomura T."/>
            <person name="Sasaki-Sekimoto Y."/>
            <person name="Seto Y."/>
            <person name="Wang Y."/>
            <person name="Wakatake T."/>
            <person name="Sakakibara H."/>
            <person name="Demura T."/>
            <person name="Yamaguchi S."/>
            <person name="Yoneyama K."/>
            <person name="Manabe R.I."/>
            <person name="Nelson D.C."/>
            <person name="Schulman A.H."/>
            <person name="Timko M.P."/>
            <person name="dePamphilis C.W."/>
            <person name="Choi D."/>
            <person name="Shirasu K."/>
        </authorList>
    </citation>
    <scope>NUCLEOTIDE SEQUENCE [LARGE SCALE GENOMIC DNA]</scope>
    <source>
        <strain evidence="3">cv. UVA1</strain>
    </source>
</reference>
<dbReference type="OrthoDB" id="1926212at2759"/>
<feature type="region of interest" description="Disordered" evidence="1">
    <location>
        <begin position="320"/>
        <end position="347"/>
    </location>
</feature>
<evidence type="ECO:0000313" key="2">
    <source>
        <dbReference type="EMBL" id="GER24961.1"/>
    </source>
</evidence>
<evidence type="ECO:0000313" key="3">
    <source>
        <dbReference type="Proteomes" id="UP000325081"/>
    </source>
</evidence>
<dbReference type="EMBL" id="BKCP01000001">
    <property type="protein sequence ID" value="GER24961.1"/>
    <property type="molecule type" value="Genomic_DNA"/>
</dbReference>
<feature type="compositionally biased region" description="Low complexity" evidence="1">
    <location>
        <begin position="1"/>
        <end position="32"/>
    </location>
</feature>
<protein>
    <submittedName>
        <fullName evidence="2">Tetratricopeptide repeat protein</fullName>
    </submittedName>
</protein>
<name>A0A5A7NXC4_STRAF</name>